<dbReference type="InterPro" id="IPR037217">
    <property type="entry name" value="Trp/Indoleamine_2_3_dOase-like"/>
</dbReference>
<evidence type="ECO:0000313" key="2">
    <source>
        <dbReference type="Proteomes" id="UP001162030"/>
    </source>
</evidence>
<dbReference type="PANTHER" id="PTHR10138">
    <property type="entry name" value="TRYPTOPHAN 2,3-DIOXYGENASE"/>
    <property type="match status" value="1"/>
</dbReference>
<gene>
    <name evidence="1" type="ORF">MSZNOR_3064</name>
</gene>
<name>A0ABN8X9F5_9GAMM</name>
<dbReference type="PANTHER" id="PTHR10138:SF0">
    <property type="entry name" value="TRYPTOPHAN 2,3-DIOXYGENASE"/>
    <property type="match status" value="1"/>
</dbReference>
<dbReference type="Proteomes" id="UP001162030">
    <property type="component" value="Chromosome"/>
</dbReference>
<accession>A0ABN8X9F5</accession>
<dbReference type="RefSeq" id="WP_026611158.1">
    <property type="nucleotide sequence ID" value="NZ_OX458333.1"/>
</dbReference>
<dbReference type="EMBL" id="OX458333">
    <property type="protein sequence ID" value="CAI8881368.1"/>
    <property type="molecule type" value="Genomic_DNA"/>
</dbReference>
<proteinExistence type="predicted"/>
<protein>
    <submittedName>
        <fullName evidence="1">Tryptophan 2,3-dioxygenase</fullName>
        <ecNumber evidence="1">1.13.11.11</ecNumber>
    </submittedName>
</protein>
<dbReference type="Gene3D" id="1.20.58.480">
    <property type="match status" value="1"/>
</dbReference>
<reference evidence="1 2" key="1">
    <citation type="submission" date="2023-03" db="EMBL/GenBank/DDBJ databases">
        <authorList>
            <person name="Pearce D."/>
        </authorList>
    </citation>
    <scope>NUCLEOTIDE SEQUENCE [LARGE SCALE GENOMIC DNA]</scope>
    <source>
        <strain evidence="1">Msz</strain>
    </source>
</reference>
<keyword evidence="2" id="KW-1185">Reference proteome</keyword>
<dbReference type="InterPro" id="IPR004981">
    <property type="entry name" value="Trp_2_3_dOase"/>
</dbReference>
<dbReference type="EC" id="1.13.11.11" evidence="1"/>
<dbReference type="Gene3D" id="1.10.287.3810">
    <property type="match status" value="1"/>
</dbReference>
<organism evidence="1 2">
    <name type="scientific">Methylocaldum szegediense</name>
    <dbReference type="NCBI Taxonomy" id="73780"/>
    <lineage>
        <taxon>Bacteria</taxon>
        <taxon>Pseudomonadati</taxon>
        <taxon>Pseudomonadota</taxon>
        <taxon>Gammaproteobacteria</taxon>
        <taxon>Methylococcales</taxon>
        <taxon>Methylococcaceae</taxon>
        <taxon>Methylocaldum</taxon>
    </lineage>
</organism>
<dbReference type="SUPFAM" id="SSF140959">
    <property type="entry name" value="Indolic compounds 2,3-dioxygenase-like"/>
    <property type="match status" value="1"/>
</dbReference>
<keyword evidence="1" id="KW-0560">Oxidoreductase</keyword>
<evidence type="ECO:0000313" key="1">
    <source>
        <dbReference type="EMBL" id="CAI8881368.1"/>
    </source>
</evidence>
<dbReference type="Pfam" id="PF03301">
    <property type="entry name" value="Trp_dioxygenase"/>
    <property type="match status" value="1"/>
</dbReference>
<dbReference type="GO" id="GO:0004833">
    <property type="term" value="F:L-tryptophan 2,3-dioxygenase activity"/>
    <property type="evidence" value="ECO:0007669"/>
    <property type="project" value="UniProtKB-EC"/>
</dbReference>
<sequence>MRGSTGEELQYSDYLGLDVFLKAPVPESGRVPGAVHDETLFIIAHEVRELWLKEILHELKSVLELFSVVPLGRRKIGLIAARLGRLVAVQRIMNRQMEVLETISPLDFLELRDRFSSNTMFESSRLREIELRLGLAARGTQQSLDRFRPEERAALRKAQGEKSLFEAVDDWLTTMPFRSIDMREFWSRYRKIVHDTLERDYQSVQSDPRLSGWDRKRQLGRLENAHYRFDALFKPEEYELLREEGLFHFRQSAVLSALFLLLYREEPFLDGPFTILKRLMDIDDQLVAWRIDRALFQQQVWGAKLGPGGSTSYDYVQETMEEKRIFKDLSGLATFLVSRSDLPALPQEIRRSIDVHFGSD</sequence>